<gene>
    <name evidence="7" type="primary">LOC110784196</name>
</gene>
<evidence type="ECO:0000313" key="7">
    <source>
        <dbReference type="RefSeq" id="XP_056697220.1"/>
    </source>
</evidence>
<keyword evidence="1" id="KW-0489">Methyltransferase</keyword>
<dbReference type="Gene3D" id="3.40.50.150">
    <property type="entry name" value="Vaccinia Virus protein VP39"/>
    <property type="match status" value="1"/>
</dbReference>
<dbReference type="Pfam" id="PF00891">
    <property type="entry name" value="Methyltransf_2"/>
    <property type="match status" value="1"/>
</dbReference>
<organism evidence="6 7">
    <name type="scientific">Spinacia oleracea</name>
    <name type="common">Spinach</name>
    <dbReference type="NCBI Taxonomy" id="3562"/>
    <lineage>
        <taxon>Eukaryota</taxon>
        <taxon>Viridiplantae</taxon>
        <taxon>Streptophyta</taxon>
        <taxon>Embryophyta</taxon>
        <taxon>Tracheophyta</taxon>
        <taxon>Spermatophyta</taxon>
        <taxon>Magnoliopsida</taxon>
        <taxon>eudicotyledons</taxon>
        <taxon>Gunneridae</taxon>
        <taxon>Pentapetalae</taxon>
        <taxon>Caryophyllales</taxon>
        <taxon>Chenopodiaceae</taxon>
        <taxon>Chenopodioideae</taxon>
        <taxon>Anserineae</taxon>
        <taxon>Spinacia</taxon>
    </lineage>
</organism>
<evidence type="ECO:0000259" key="5">
    <source>
        <dbReference type="Pfam" id="PF08100"/>
    </source>
</evidence>
<evidence type="ECO:0000256" key="1">
    <source>
        <dbReference type="ARBA" id="ARBA00022603"/>
    </source>
</evidence>
<keyword evidence="3" id="KW-0949">S-adenosyl-L-methionine</keyword>
<dbReference type="SUPFAM" id="SSF46785">
    <property type="entry name" value="Winged helix' DNA-binding domain"/>
    <property type="match status" value="1"/>
</dbReference>
<dbReference type="Proteomes" id="UP000813463">
    <property type="component" value="Chromosome 3"/>
</dbReference>
<dbReference type="InterPro" id="IPR036390">
    <property type="entry name" value="WH_DNA-bd_sf"/>
</dbReference>
<keyword evidence="2" id="KW-0808">Transferase</keyword>
<evidence type="ECO:0000256" key="2">
    <source>
        <dbReference type="ARBA" id="ARBA00022679"/>
    </source>
</evidence>
<feature type="domain" description="O-methyltransferase dimerisation" evidence="5">
    <location>
        <begin position="22"/>
        <end position="115"/>
    </location>
</feature>
<dbReference type="Gene3D" id="1.10.10.10">
    <property type="entry name" value="Winged helix-like DNA-binding domain superfamily/Winged helix DNA-binding domain"/>
    <property type="match status" value="1"/>
</dbReference>
<proteinExistence type="predicted"/>
<dbReference type="PROSITE" id="PS51683">
    <property type="entry name" value="SAM_OMT_II"/>
    <property type="match status" value="1"/>
</dbReference>
<accession>A0ABM3RNM8</accession>
<evidence type="ECO:0000313" key="6">
    <source>
        <dbReference type="Proteomes" id="UP000813463"/>
    </source>
</evidence>
<evidence type="ECO:0000259" key="4">
    <source>
        <dbReference type="Pfam" id="PF00891"/>
    </source>
</evidence>
<sequence>MMGSNFTQKSPTTEEEALSMAMCLATSHVPSMAFKAVLELNIIDIINDVGPEAQLSPAEIAAQLATANPDAAVVLDRLLRLLANFTILTFSYRDGPSGQPERVYGLGPVCQFLAKNGGGSSYTAFANFMYDKVMMDSWWVEHVGGDMYVSVPKGDAIFMKWTFFTGNDEKCIKLLKNCHEALPEDGKVIICEHVVSDELDQTTYQAHTGFIFDAIMLTFPGGRTRTKHEYEALGKQAGFETFRFVCFACDTWVMEFLKMPV</sequence>
<name>A0ABM3RNM8_SPIOL</name>
<evidence type="ECO:0000256" key="3">
    <source>
        <dbReference type="ARBA" id="ARBA00022691"/>
    </source>
</evidence>
<keyword evidence="6" id="KW-1185">Reference proteome</keyword>
<dbReference type="PANTHER" id="PTHR11746">
    <property type="entry name" value="O-METHYLTRANSFERASE"/>
    <property type="match status" value="1"/>
</dbReference>
<dbReference type="InterPro" id="IPR029063">
    <property type="entry name" value="SAM-dependent_MTases_sf"/>
</dbReference>
<dbReference type="InterPro" id="IPR012967">
    <property type="entry name" value="COMT_dimerisation"/>
</dbReference>
<reference evidence="7" key="2">
    <citation type="submission" date="2025-08" db="UniProtKB">
        <authorList>
            <consortium name="RefSeq"/>
        </authorList>
    </citation>
    <scope>IDENTIFICATION</scope>
    <source>
        <tissue evidence="7">Leaf</tissue>
    </source>
</reference>
<dbReference type="InterPro" id="IPR016461">
    <property type="entry name" value="COMT-like"/>
</dbReference>
<dbReference type="InterPro" id="IPR036388">
    <property type="entry name" value="WH-like_DNA-bd_sf"/>
</dbReference>
<feature type="domain" description="O-methyltransferase C-terminal" evidence="4">
    <location>
        <begin position="140"/>
        <end position="240"/>
    </location>
</feature>
<dbReference type="Pfam" id="PF08100">
    <property type="entry name" value="Dimerisation"/>
    <property type="match status" value="1"/>
</dbReference>
<reference evidence="6" key="1">
    <citation type="journal article" date="2021" name="Nat. Commun.">
        <title>Genomic analyses provide insights into spinach domestication and the genetic basis of agronomic traits.</title>
        <authorList>
            <person name="Cai X."/>
            <person name="Sun X."/>
            <person name="Xu C."/>
            <person name="Sun H."/>
            <person name="Wang X."/>
            <person name="Ge C."/>
            <person name="Zhang Z."/>
            <person name="Wang Q."/>
            <person name="Fei Z."/>
            <person name="Jiao C."/>
            <person name="Wang Q."/>
        </authorList>
    </citation>
    <scope>NUCLEOTIDE SEQUENCE [LARGE SCALE GENOMIC DNA]</scope>
    <source>
        <strain evidence="6">cv. Varoflay</strain>
    </source>
</reference>
<dbReference type="GeneID" id="110784196"/>
<dbReference type="InterPro" id="IPR001077">
    <property type="entry name" value="COMT_C"/>
</dbReference>
<protein>
    <submittedName>
        <fullName evidence="7">Caffeic acid 3-O-methyltransferase-like</fullName>
    </submittedName>
</protein>
<dbReference type="SUPFAM" id="SSF53335">
    <property type="entry name" value="S-adenosyl-L-methionine-dependent methyltransferases"/>
    <property type="match status" value="1"/>
</dbReference>
<dbReference type="RefSeq" id="XP_056697220.1">
    <property type="nucleotide sequence ID" value="XM_056841242.1"/>
</dbReference>